<sequence>MTENEVYDIWRNIDGILKNSSHNEHQKQNHPIYSKETKKTPKTPERPPPKRRLQKEKQAHTKRRSSDEHASPVKNIQLPNYSHDNIVMRMFFLRWLKKLAEKLQSNTIAESVTVINNKPEILQNSNLKYIKGSQIDKLQTKNKPVFVDNASSFQIDFEMTSPSPSKQDLAFASLSDGSTINDASFSCSEVHESFNSISGVQSGLEATIYDLSLSQLVNK</sequence>
<dbReference type="VEuPathDB" id="TrichDB:TVAG_021160"/>
<dbReference type="KEGG" id="tva:5465705"/>
<dbReference type="InParanoid" id="A2DH98"/>
<reference evidence="2" key="1">
    <citation type="submission" date="2006-10" db="EMBL/GenBank/DDBJ databases">
        <authorList>
            <person name="Amadeo P."/>
            <person name="Zhao Q."/>
            <person name="Wortman J."/>
            <person name="Fraser-Liggett C."/>
            <person name="Carlton J."/>
        </authorList>
    </citation>
    <scope>NUCLEOTIDE SEQUENCE</scope>
    <source>
        <strain evidence="2">G3</strain>
    </source>
</reference>
<proteinExistence type="predicted"/>
<dbReference type="Proteomes" id="UP000001542">
    <property type="component" value="Unassembled WGS sequence"/>
</dbReference>
<evidence type="ECO:0000256" key="1">
    <source>
        <dbReference type="SAM" id="MobiDB-lite"/>
    </source>
</evidence>
<reference evidence="2" key="2">
    <citation type="journal article" date="2007" name="Science">
        <title>Draft genome sequence of the sexually transmitted pathogen Trichomonas vaginalis.</title>
        <authorList>
            <person name="Carlton J.M."/>
            <person name="Hirt R.P."/>
            <person name="Silva J.C."/>
            <person name="Delcher A.L."/>
            <person name="Schatz M."/>
            <person name="Zhao Q."/>
            <person name="Wortman J.R."/>
            <person name="Bidwell S.L."/>
            <person name="Alsmark U.C.M."/>
            <person name="Besteiro S."/>
            <person name="Sicheritz-Ponten T."/>
            <person name="Noel C.J."/>
            <person name="Dacks J.B."/>
            <person name="Foster P.G."/>
            <person name="Simillion C."/>
            <person name="Van de Peer Y."/>
            <person name="Miranda-Saavedra D."/>
            <person name="Barton G.J."/>
            <person name="Westrop G.D."/>
            <person name="Mueller S."/>
            <person name="Dessi D."/>
            <person name="Fiori P.L."/>
            <person name="Ren Q."/>
            <person name="Paulsen I."/>
            <person name="Zhang H."/>
            <person name="Bastida-Corcuera F.D."/>
            <person name="Simoes-Barbosa A."/>
            <person name="Brown M.T."/>
            <person name="Hayes R.D."/>
            <person name="Mukherjee M."/>
            <person name="Okumura C.Y."/>
            <person name="Schneider R."/>
            <person name="Smith A.J."/>
            <person name="Vanacova S."/>
            <person name="Villalvazo M."/>
            <person name="Haas B.J."/>
            <person name="Pertea M."/>
            <person name="Feldblyum T.V."/>
            <person name="Utterback T.R."/>
            <person name="Shu C.L."/>
            <person name="Osoegawa K."/>
            <person name="de Jong P.J."/>
            <person name="Hrdy I."/>
            <person name="Horvathova L."/>
            <person name="Zubacova Z."/>
            <person name="Dolezal P."/>
            <person name="Malik S.B."/>
            <person name="Logsdon J.M. Jr."/>
            <person name="Henze K."/>
            <person name="Gupta A."/>
            <person name="Wang C.C."/>
            <person name="Dunne R.L."/>
            <person name="Upcroft J.A."/>
            <person name="Upcroft P."/>
            <person name="White O."/>
            <person name="Salzberg S.L."/>
            <person name="Tang P."/>
            <person name="Chiu C.-H."/>
            <person name="Lee Y.-S."/>
            <person name="Embley T.M."/>
            <person name="Coombs G.H."/>
            <person name="Mottram J.C."/>
            <person name="Tachezy J."/>
            <person name="Fraser-Liggett C.M."/>
            <person name="Johnson P.J."/>
        </authorList>
    </citation>
    <scope>NUCLEOTIDE SEQUENCE [LARGE SCALE GENOMIC DNA]</scope>
    <source>
        <strain evidence="2">G3</strain>
    </source>
</reference>
<dbReference type="AlphaFoldDB" id="A2DH98"/>
<accession>A2DH98</accession>
<dbReference type="EMBL" id="DS113200">
    <property type="protein sequence ID" value="EAY20171.1"/>
    <property type="molecule type" value="Genomic_DNA"/>
</dbReference>
<evidence type="ECO:0000313" key="2">
    <source>
        <dbReference type="EMBL" id="EAY20171.1"/>
    </source>
</evidence>
<dbReference type="VEuPathDB" id="TrichDB:TVAGG3_0677560"/>
<protein>
    <submittedName>
        <fullName evidence="2">Uncharacterized protein</fullName>
    </submittedName>
</protein>
<feature type="compositionally biased region" description="Basic and acidic residues" evidence="1">
    <location>
        <begin position="21"/>
        <end position="48"/>
    </location>
</feature>
<organism evidence="2 3">
    <name type="scientific">Trichomonas vaginalis (strain ATCC PRA-98 / G3)</name>
    <dbReference type="NCBI Taxonomy" id="412133"/>
    <lineage>
        <taxon>Eukaryota</taxon>
        <taxon>Metamonada</taxon>
        <taxon>Parabasalia</taxon>
        <taxon>Trichomonadida</taxon>
        <taxon>Trichomonadidae</taxon>
        <taxon>Trichomonas</taxon>
    </lineage>
</organism>
<feature type="region of interest" description="Disordered" evidence="1">
    <location>
        <begin position="18"/>
        <end position="76"/>
    </location>
</feature>
<name>A2DH98_TRIV3</name>
<keyword evidence="3" id="KW-1185">Reference proteome</keyword>
<dbReference type="RefSeq" id="XP_001581157.1">
    <property type="nucleotide sequence ID" value="XM_001581107.1"/>
</dbReference>
<gene>
    <name evidence="2" type="ORF">TVAG_021160</name>
</gene>
<evidence type="ECO:0000313" key="3">
    <source>
        <dbReference type="Proteomes" id="UP000001542"/>
    </source>
</evidence>
<feature type="compositionally biased region" description="Basic and acidic residues" evidence="1">
    <location>
        <begin position="55"/>
        <end position="71"/>
    </location>
</feature>